<feature type="domain" description="Glycosyl hydrolase family 32 N-terminal" evidence="4">
    <location>
        <begin position="13"/>
        <end position="281"/>
    </location>
</feature>
<dbReference type="Pfam" id="PF00251">
    <property type="entry name" value="Glyco_hydro_32N"/>
    <property type="match status" value="1"/>
</dbReference>
<evidence type="ECO:0000256" key="1">
    <source>
        <dbReference type="ARBA" id="ARBA00009902"/>
    </source>
</evidence>
<name>A0A9D9E3P0_9LACO</name>
<dbReference type="EMBL" id="JADIMP010000002">
    <property type="protein sequence ID" value="MBO8440832.1"/>
    <property type="molecule type" value="Genomic_DNA"/>
</dbReference>
<keyword evidence="3" id="KW-0326">Glycosidase</keyword>
<reference evidence="5" key="1">
    <citation type="submission" date="2020-10" db="EMBL/GenBank/DDBJ databases">
        <authorList>
            <person name="Gilroy R."/>
        </authorList>
    </citation>
    <scope>NUCLEOTIDE SEQUENCE</scope>
    <source>
        <strain evidence="5">C6-149</strain>
    </source>
</reference>
<evidence type="ECO:0000313" key="6">
    <source>
        <dbReference type="Proteomes" id="UP000823614"/>
    </source>
</evidence>
<dbReference type="Gene3D" id="2.115.10.20">
    <property type="entry name" value="Glycosyl hydrolase domain, family 43"/>
    <property type="match status" value="1"/>
</dbReference>
<gene>
    <name evidence="5" type="ORF">IAA89_00040</name>
</gene>
<dbReference type="InterPro" id="IPR023296">
    <property type="entry name" value="Glyco_hydro_beta-prop_sf"/>
</dbReference>
<dbReference type="GO" id="GO:0005975">
    <property type="term" value="P:carbohydrate metabolic process"/>
    <property type="evidence" value="ECO:0007669"/>
    <property type="project" value="InterPro"/>
</dbReference>
<dbReference type="SUPFAM" id="SSF75005">
    <property type="entry name" value="Arabinanase/levansucrase/invertase"/>
    <property type="match status" value="1"/>
</dbReference>
<evidence type="ECO:0000256" key="2">
    <source>
        <dbReference type="ARBA" id="ARBA00022801"/>
    </source>
</evidence>
<dbReference type="GO" id="GO:0004553">
    <property type="term" value="F:hydrolase activity, hydrolyzing O-glycosyl compounds"/>
    <property type="evidence" value="ECO:0007669"/>
    <property type="project" value="InterPro"/>
</dbReference>
<evidence type="ECO:0000259" key="4">
    <source>
        <dbReference type="Pfam" id="PF00251"/>
    </source>
</evidence>
<reference evidence="5" key="2">
    <citation type="journal article" date="2021" name="PeerJ">
        <title>Extensive microbial diversity within the chicken gut microbiome revealed by metagenomics and culture.</title>
        <authorList>
            <person name="Gilroy R."/>
            <person name="Ravi A."/>
            <person name="Getino M."/>
            <person name="Pursley I."/>
            <person name="Horton D.L."/>
            <person name="Alikhan N.F."/>
            <person name="Baker D."/>
            <person name="Gharbi K."/>
            <person name="Hall N."/>
            <person name="Watson M."/>
            <person name="Adriaenssens E.M."/>
            <person name="Foster-Nyarko E."/>
            <person name="Jarju S."/>
            <person name="Secka A."/>
            <person name="Antonio M."/>
            <person name="Oren A."/>
            <person name="Chaudhuri R.R."/>
            <person name="La Ragione R."/>
            <person name="Hildebrand F."/>
            <person name="Pallen M.J."/>
        </authorList>
    </citation>
    <scope>NUCLEOTIDE SEQUENCE</scope>
    <source>
        <strain evidence="5">C6-149</strain>
    </source>
</reference>
<accession>A0A9D9E3P0</accession>
<feature type="non-terminal residue" evidence="5">
    <location>
        <position position="1"/>
    </location>
</feature>
<organism evidence="5 6">
    <name type="scientific">Candidatus Gallilactobacillus intestinavium</name>
    <dbReference type="NCBI Taxonomy" id="2840838"/>
    <lineage>
        <taxon>Bacteria</taxon>
        <taxon>Bacillati</taxon>
        <taxon>Bacillota</taxon>
        <taxon>Bacilli</taxon>
        <taxon>Lactobacillales</taxon>
        <taxon>Lactobacillaceae</taxon>
        <taxon>Lactobacillaceae incertae sedis</taxon>
        <taxon>Candidatus Gallilactobacillus</taxon>
    </lineage>
</organism>
<sequence>INSQGTNNPDSWKSAWTGSIIKNNGDILGVPKGAEVAYFSGLSKKDGSQNIWAAWSDNGGKTFVNALNDGAPVLAWNNPGASQQSDQERDADVIYWNGKLLMYTAEGKQLGVYQSQDGVHWTLANPNGISKILPETFFHGLNWKADNVPVECPQIRLMKGSDGQAKAVLFYGGKDPNGNPAQTTGTYYVVGHLDKNGMFVADQNAARLDLGSDYYGSNISGNDNLDSPKNSLIGLGWVGNWSYTSSGAYNNQNDHQYPADRFQLENHLGAYTAPRVLTLQEVGNQYQIISKIDLPVKTDSTSTTNVKDNAVVGNDSPYGNVYKVDDLKTPANQIFTVHVGTTDKKAFGGRIYVRIGQGKDAIIFNYDTGNGMMAVSQNAVELENDMSKDAANNYQKGATGGGYVVNTGYKASDGTPFDLTFFCDKTSVEVQFPNGQIYTVARYAVDNNQDVTIYAQDPNGDNFVSFEKQSLQLVSSKPNSVKNHISDNNPIIGSQSLPVSNNTENISSSESNAVTSNSILLNNKKLISGETTNTTERLKRHQNSSIVSSLTIKENSIKTNSTQVQNHEKSIKTVTVKENEEAASVVETNIKG</sequence>
<evidence type="ECO:0000313" key="5">
    <source>
        <dbReference type="EMBL" id="MBO8440832.1"/>
    </source>
</evidence>
<comment type="caution">
    <text evidence="5">The sequence shown here is derived from an EMBL/GenBank/DDBJ whole genome shotgun (WGS) entry which is preliminary data.</text>
</comment>
<dbReference type="Proteomes" id="UP000823614">
    <property type="component" value="Unassembled WGS sequence"/>
</dbReference>
<dbReference type="InterPro" id="IPR013148">
    <property type="entry name" value="Glyco_hydro_32_N"/>
</dbReference>
<protein>
    <recommendedName>
        <fullName evidence="4">Glycosyl hydrolase family 32 N-terminal domain-containing protein</fullName>
    </recommendedName>
</protein>
<dbReference type="AlphaFoldDB" id="A0A9D9E3P0"/>
<dbReference type="InterPro" id="IPR001362">
    <property type="entry name" value="Glyco_hydro_32"/>
</dbReference>
<proteinExistence type="inferred from homology"/>
<evidence type="ECO:0000256" key="3">
    <source>
        <dbReference type="ARBA" id="ARBA00023295"/>
    </source>
</evidence>
<keyword evidence="2" id="KW-0378">Hydrolase</keyword>
<dbReference type="SMART" id="SM00640">
    <property type="entry name" value="Glyco_32"/>
    <property type="match status" value="1"/>
</dbReference>
<comment type="similarity">
    <text evidence="1">Belongs to the glycosyl hydrolase 32 family.</text>
</comment>